<dbReference type="OrthoDB" id="4062651at2759"/>
<proteinExistence type="predicted"/>
<dbReference type="InterPro" id="IPR000719">
    <property type="entry name" value="Prot_kinase_dom"/>
</dbReference>
<sequence length="274" mass="30735">MTPQITDWDDLAFFEEHLSPDSNLVQRTSFGLIDDTGTFYYGQIDSPKAQISLEKLNDTLGPVPFDPIFPAWPPSGAELNTAPELLITSTYIKGANFEMYQWLKERGLEKQLLNSRVGEAQVLEELSEHPHPNLIRYYGCKVTEGYFTGIVLERHPHDLEAYVESGYRVPDTDQFMAGLESAIQHLHGLGWAHNDLNPSNVLVSEAGIPIIIDFEGCQKLGTSLKFIRGTPGWIEGDVGAHHTSEVKHDVFALVKIREWLEKRALSVDEPCAKC</sequence>
<gene>
    <name evidence="2" type="ORF">POLS_LOCUS9446</name>
</gene>
<dbReference type="GO" id="GO:0004674">
    <property type="term" value="F:protein serine/threonine kinase activity"/>
    <property type="evidence" value="ECO:0007669"/>
    <property type="project" value="InterPro"/>
</dbReference>
<dbReference type="GO" id="GO:0036498">
    <property type="term" value="P:IRE1-mediated unfolded protein response"/>
    <property type="evidence" value="ECO:0007669"/>
    <property type="project" value="TreeGrafter"/>
</dbReference>
<dbReference type="SUPFAM" id="SSF56112">
    <property type="entry name" value="Protein kinase-like (PK-like)"/>
    <property type="match status" value="1"/>
</dbReference>
<dbReference type="Proteomes" id="UP001153618">
    <property type="component" value="Unassembled WGS sequence"/>
</dbReference>
<accession>A0A9W4IH07</accession>
<comment type="caution">
    <text evidence="2">The sequence shown here is derived from an EMBL/GenBank/DDBJ whole genome shotgun (WGS) entry which is preliminary data.</text>
</comment>
<dbReference type="PROSITE" id="PS50011">
    <property type="entry name" value="PROTEIN_KINASE_DOM"/>
    <property type="match status" value="1"/>
</dbReference>
<organism evidence="2 3">
    <name type="scientific">Penicillium olsonii</name>
    <dbReference type="NCBI Taxonomy" id="99116"/>
    <lineage>
        <taxon>Eukaryota</taxon>
        <taxon>Fungi</taxon>
        <taxon>Dikarya</taxon>
        <taxon>Ascomycota</taxon>
        <taxon>Pezizomycotina</taxon>
        <taxon>Eurotiomycetes</taxon>
        <taxon>Eurotiomycetidae</taxon>
        <taxon>Eurotiales</taxon>
        <taxon>Aspergillaceae</taxon>
        <taxon>Penicillium</taxon>
    </lineage>
</organism>
<dbReference type="GO" id="GO:0005524">
    <property type="term" value="F:ATP binding"/>
    <property type="evidence" value="ECO:0007669"/>
    <property type="project" value="InterPro"/>
</dbReference>
<dbReference type="InterPro" id="IPR011009">
    <property type="entry name" value="Kinase-like_dom_sf"/>
</dbReference>
<dbReference type="GO" id="GO:0004521">
    <property type="term" value="F:RNA endonuclease activity"/>
    <property type="evidence" value="ECO:0007669"/>
    <property type="project" value="InterPro"/>
</dbReference>
<reference evidence="2" key="1">
    <citation type="submission" date="2021-07" db="EMBL/GenBank/DDBJ databases">
        <authorList>
            <person name="Branca A.L. A."/>
        </authorList>
    </citation>
    <scope>NUCLEOTIDE SEQUENCE</scope>
</reference>
<dbReference type="Pfam" id="PF00069">
    <property type="entry name" value="Pkinase"/>
    <property type="match status" value="1"/>
</dbReference>
<dbReference type="AlphaFoldDB" id="A0A9W4IH07"/>
<evidence type="ECO:0000313" key="3">
    <source>
        <dbReference type="Proteomes" id="UP001153618"/>
    </source>
</evidence>
<evidence type="ECO:0000259" key="1">
    <source>
        <dbReference type="PROSITE" id="PS50011"/>
    </source>
</evidence>
<dbReference type="GO" id="GO:0051082">
    <property type="term" value="F:unfolded protein binding"/>
    <property type="evidence" value="ECO:0007669"/>
    <property type="project" value="TreeGrafter"/>
</dbReference>
<dbReference type="GO" id="GO:1990604">
    <property type="term" value="C:IRE1-TRAF2-ASK1 complex"/>
    <property type="evidence" value="ECO:0007669"/>
    <property type="project" value="TreeGrafter"/>
</dbReference>
<dbReference type="PANTHER" id="PTHR13954:SF6">
    <property type="entry name" value="NON-SPECIFIC SERINE_THREONINE PROTEIN KINASE"/>
    <property type="match status" value="1"/>
</dbReference>
<dbReference type="Gene3D" id="1.10.510.10">
    <property type="entry name" value="Transferase(Phosphotransferase) domain 1"/>
    <property type="match status" value="1"/>
</dbReference>
<dbReference type="GO" id="GO:0070059">
    <property type="term" value="P:intrinsic apoptotic signaling pathway in response to endoplasmic reticulum stress"/>
    <property type="evidence" value="ECO:0007669"/>
    <property type="project" value="TreeGrafter"/>
</dbReference>
<dbReference type="PANTHER" id="PTHR13954">
    <property type="entry name" value="IRE1-RELATED"/>
    <property type="match status" value="1"/>
</dbReference>
<dbReference type="InterPro" id="IPR045133">
    <property type="entry name" value="IRE1/2-like"/>
</dbReference>
<dbReference type="EMBL" id="CAJVOS010000093">
    <property type="protein sequence ID" value="CAG8279997.1"/>
    <property type="molecule type" value="Genomic_DNA"/>
</dbReference>
<feature type="domain" description="Protein kinase" evidence="1">
    <location>
        <begin position="54"/>
        <end position="274"/>
    </location>
</feature>
<evidence type="ECO:0000313" key="2">
    <source>
        <dbReference type="EMBL" id="CAG8279997.1"/>
    </source>
</evidence>
<keyword evidence="3" id="KW-1185">Reference proteome</keyword>
<protein>
    <recommendedName>
        <fullName evidence="1">Protein kinase domain-containing protein</fullName>
    </recommendedName>
</protein>
<name>A0A9W4IH07_PENOL</name>